<dbReference type="Pfam" id="PF00078">
    <property type="entry name" value="RVT_1"/>
    <property type="match status" value="1"/>
</dbReference>
<comment type="caution">
    <text evidence="3">The sequence shown here is derived from an EMBL/GenBank/DDBJ whole genome shotgun (WGS) entry which is preliminary data.</text>
</comment>
<feature type="domain" description="Reverse transcriptase" evidence="2">
    <location>
        <begin position="52"/>
        <end position="260"/>
    </location>
</feature>
<dbReference type="CDD" id="cd01647">
    <property type="entry name" value="RT_LTR"/>
    <property type="match status" value="1"/>
</dbReference>
<dbReference type="InterPro" id="IPR043502">
    <property type="entry name" value="DNA/RNA_pol_sf"/>
</dbReference>
<dbReference type="Gene3D" id="3.10.10.10">
    <property type="entry name" value="HIV Type 1 Reverse Transcriptase, subunit A, domain 1"/>
    <property type="match status" value="1"/>
</dbReference>
<protein>
    <submittedName>
        <fullName evidence="3">Transposon Ty3-G Gag-Pol polyprotein</fullName>
    </submittedName>
</protein>
<feature type="chain" id="PRO_5008888617" evidence="1">
    <location>
        <begin position="21"/>
        <end position="260"/>
    </location>
</feature>
<dbReference type="Proteomes" id="UP000093000">
    <property type="component" value="Unassembled WGS sequence"/>
</dbReference>
<sequence>IRNHFLCVICVCIYVPNTTPDSAEGYKSQYPIADKLKPKVQETVEKWLSERIIKEVPSNVDNRWNSPLTLAPKKVAQGNYTDKRPCLDSRHINKYLKEDRFPLPRIDDIFKKLQGANVFTTLDLKNAFHRYPIYPPHQHKTDFTSVDGKQYMFRGCPFGLKPISSKFQRVMSKLFSVEPFRDYVSTFFDDIVIYSKNLIDHIEHVQSVIDELTRVKLILNPQKCHFAQQTIYLLGPRKVTNSIQWPTPRTGKDIQRFLGL</sequence>
<dbReference type="PROSITE" id="PS50878">
    <property type="entry name" value="RT_POL"/>
    <property type="match status" value="1"/>
</dbReference>
<dbReference type="AlphaFoldDB" id="A0A1C7LJK5"/>
<evidence type="ECO:0000259" key="2">
    <source>
        <dbReference type="PROSITE" id="PS50878"/>
    </source>
</evidence>
<keyword evidence="1" id="KW-0732">Signal</keyword>
<evidence type="ECO:0000313" key="3">
    <source>
        <dbReference type="EMBL" id="OBZ64374.1"/>
    </source>
</evidence>
<dbReference type="STRING" id="101091.A0A1C7LJK5"/>
<dbReference type="InParanoid" id="A0A1C7LJK5"/>
<dbReference type="Gene3D" id="3.30.70.270">
    <property type="match status" value="1"/>
</dbReference>
<evidence type="ECO:0000256" key="1">
    <source>
        <dbReference type="SAM" id="SignalP"/>
    </source>
</evidence>
<accession>A0A1C7LJK5</accession>
<dbReference type="PANTHER" id="PTHR24559:SF444">
    <property type="entry name" value="REVERSE TRANSCRIPTASE DOMAIN-CONTAINING PROTEIN"/>
    <property type="match status" value="1"/>
</dbReference>
<evidence type="ECO:0000313" key="4">
    <source>
        <dbReference type="Proteomes" id="UP000093000"/>
    </source>
</evidence>
<feature type="non-terminal residue" evidence="3">
    <location>
        <position position="1"/>
    </location>
</feature>
<dbReference type="PANTHER" id="PTHR24559">
    <property type="entry name" value="TRANSPOSON TY3-I GAG-POL POLYPROTEIN"/>
    <property type="match status" value="1"/>
</dbReference>
<dbReference type="OrthoDB" id="2282011at2759"/>
<dbReference type="SUPFAM" id="SSF56672">
    <property type="entry name" value="DNA/RNA polymerases"/>
    <property type="match status" value="1"/>
</dbReference>
<dbReference type="EMBL" id="LUGH01002764">
    <property type="protein sequence ID" value="OBZ64374.1"/>
    <property type="molecule type" value="Genomic_DNA"/>
</dbReference>
<proteinExistence type="predicted"/>
<dbReference type="InterPro" id="IPR043128">
    <property type="entry name" value="Rev_trsase/Diguanyl_cyclase"/>
</dbReference>
<organism evidence="3 4">
    <name type="scientific">Choanephora cucurbitarum</name>
    <dbReference type="NCBI Taxonomy" id="101091"/>
    <lineage>
        <taxon>Eukaryota</taxon>
        <taxon>Fungi</taxon>
        <taxon>Fungi incertae sedis</taxon>
        <taxon>Mucoromycota</taxon>
        <taxon>Mucoromycotina</taxon>
        <taxon>Mucoromycetes</taxon>
        <taxon>Mucorales</taxon>
        <taxon>Mucorineae</taxon>
        <taxon>Choanephoraceae</taxon>
        <taxon>Choanephoroideae</taxon>
        <taxon>Choanephora</taxon>
    </lineage>
</organism>
<feature type="signal peptide" evidence="1">
    <location>
        <begin position="1"/>
        <end position="20"/>
    </location>
</feature>
<feature type="non-terminal residue" evidence="3">
    <location>
        <position position="260"/>
    </location>
</feature>
<dbReference type="InterPro" id="IPR000477">
    <property type="entry name" value="RT_dom"/>
</dbReference>
<dbReference type="InterPro" id="IPR053134">
    <property type="entry name" value="RNA-dir_DNA_polymerase"/>
</dbReference>
<name>A0A1C7LJK5_9FUNG</name>
<gene>
    <name evidence="3" type="primary">TY3B-G_0</name>
    <name evidence="3" type="ORF">A0J61_11955</name>
</gene>
<keyword evidence="4" id="KW-1185">Reference proteome</keyword>
<reference evidence="3 4" key="1">
    <citation type="submission" date="2016-03" db="EMBL/GenBank/DDBJ databases">
        <title>Choanephora cucurbitarum.</title>
        <authorList>
            <person name="Min B."/>
            <person name="Park H."/>
            <person name="Park J.-H."/>
            <person name="Shin H.-D."/>
            <person name="Choi I.-G."/>
        </authorList>
    </citation>
    <scope>NUCLEOTIDE SEQUENCE [LARGE SCALE GENOMIC DNA]</scope>
    <source>
        <strain evidence="3 4">KUS-F28377</strain>
    </source>
</reference>